<dbReference type="InterPro" id="IPR001932">
    <property type="entry name" value="PPM-type_phosphatase-like_dom"/>
</dbReference>
<evidence type="ECO:0000259" key="1">
    <source>
        <dbReference type="PROSITE" id="PS51746"/>
    </source>
</evidence>
<keyword evidence="3" id="KW-1185">Reference proteome</keyword>
<dbReference type="InterPro" id="IPR015655">
    <property type="entry name" value="PP2C"/>
</dbReference>
<dbReference type="STRING" id="6832.A0A553NX82"/>
<name>A0A553NX82_TIGCA</name>
<dbReference type="PROSITE" id="PS51746">
    <property type="entry name" value="PPM_2"/>
    <property type="match status" value="1"/>
</dbReference>
<evidence type="ECO:0000313" key="2">
    <source>
        <dbReference type="EMBL" id="TRY70039.1"/>
    </source>
</evidence>
<dbReference type="CDD" id="cd00143">
    <property type="entry name" value="PP2Cc"/>
    <property type="match status" value="1"/>
</dbReference>
<dbReference type="Pfam" id="PF00481">
    <property type="entry name" value="PP2C"/>
    <property type="match status" value="1"/>
</dbReference>
<protein>
    <recommendedName>
        <fullName evidence="1">PPM-type phosphatase domain-containing protein</fullName>
    </recommendedName>
</protein>
<dbReference type="OMA" id="CHTHMKK"/>
<dbReference type="InterPro" id="IPR036457">
    <property type="entry name" value="PPM-type-like_dom_sf"/>
</dbReference>
<dbReference type="PANTHER" id="PTHR47992">
    <property type="entry name" value="PROTEIN PHOSPHATASE"/>
    <property type="match status" value="1"/>
</dbReference>
<dbReference type="EMBL" id="VCGU01000009">
    <property type="protein sequence ID" value="TRY70039.1"/>
    <property type="molecule type" value="Genomic_DNA"/>
</dbReference>
<gene>
    <name evidence="2" type="ORF">TCAL_02871</name>
</gene>
<dbReference type="GO" id="GO:0004722">
    <property type="term" value="F:protein serine/threonine phosphatase activity"/>
    <property type="evidence" value="ECO:0007669"/>
    <property type="project" value="InterPro"/>
</dbReference>
<dbReference type="Gene3D" id="3.60.40.10">
    <property type="entry name" value="PPM-type phosphatase domain"/>
    <property type="match status" value="1"/>
</dbReference>
<dbReference type="Proteomes" id="UP000318571">
    <property type="component" value="Chromosome 9"/>
</dbReference>
<reference evidence="2 3" key="1">
    <citation type="journal article" date="2018" name="Nat. Ecol. Evol.">
        <title>Genomic signatures of mitonuclear coevolution across populations of Tigriopus californicus.</title>
        <authorList>
            <person name="Barreto F.S."/>
            <person name="Watson E.T."/>
            <person name="Lima T.G."/>
            <person name="Willett C.S."/>
            <person name="Edmands S."/>
            <person name="Li W."/>
            <person name="Burton R.S."/>
        </authorList>
    </citation>
    <scope>NUCLEOTIDE SEQUENCE [LARGE SCALE GENOMIC DNA]</scope>
    <source>
        <strain evidence="2 3">San Diego</strain>
    </source>
</reference>
<sequence>MCPNRGPYSSGEISDKTKELDSLGTWNTRLDLPFMEESSVRRGTIIPGIDIQSVGVASSKGRRIYQEDRHTVVEPHPNHLLLAVWDGHGGDECSEFCSNQVVGHVMRYLETAQESQRTDLSLVLRNVVRDLQTSFEKHWSMRNSAKSRSPGTTATIALIRDGYELVVAQVGDSRAILNRDGEVRTLTKDHCPSDPQEKARIELAGGTVSYDTIGRYMVNHRLAMSRSIGDLDLKPFGVTAEPDIIRMNFKHRKDIYLVLTTDGVNFVMSDEEVVDCVNQGDNPQESAKKLVDQALLYASEDNITAIVVPLGSWGKNIAGKTSVFYSLGRSMSLSSRFS</sequence>
<accession>A0A553NX82</accession>
<dbReference type="SUPFAM" id="SSF81606">
    <property type="entry name" value="PP2C-like"/>
    <property type="match status" value="1"/>
</dbReference>
<organism evidence="2 3">
    <name type="scientific">Tigriopus californicus</name>
    <name type="common">Marine copepod</name>
    <dbReference type="NCBI Taxonomy" id="6832"/>
    <lineage>
        <taxon>Eukaryota</taxon>
        <taxon>Metazoa</taxon>
        <taxon>Ecdysozoa</taxon>
        <taxon>Arthropoda</taxon>
        <taxon>Crustacea</taxon>
        <taxon>Multicrustacea</taxon>
        <taxon>Hexanauplia</taxon>
        <taxon>Copepoda</taxon>
        <taxon>Harpacticoida</taxon>
        <taxon>Harpacticidae</taxon>
        <taxon>Tigriopus</taxon>
    </lineage>
</organism>
<evidence type="ECO:0000313" key="3">
    <source>
        <dbReference type="Proteomes" id="UP000318571"/>
    </source>
</evidence>
<dbReference type="SMART" id="SM00331">
    <property type="entry name" value="PP2C_SIG"/>
    <property type="match status" value="1"/>
</dbReference>
<dbReference type="SMART" id="SM00332">
    <property type="entry name" value="PP2Cc"/>
    <property type="match status" value="1"/>
</dbReference>
<proteinExistence type="predicted"/>
<feature type="domain" description="PPM-type phosphatase" evidence="1">
    <location>
        <begin position="53"/>
        <end position="310"/>
    </location>
</feature>
<dbReference type="AlphaFoldDB" id="A0A553NX82"/>
<comment type="caution">
    <text evidence="2">The sequence shown here is derived from an EMBL/GenBank/DDBJ whole genome shotgun (WGS) entry which is preliminary data.</text>
</comment>